<reference evidence="12 13" key="1">
    <citation type="submission" date="2018-06" db="EMBL/GenBank/DDBJ databases">
        <title>Phytoactinopolyspora halophila sp. nov., a novel halophilic actinomycete isolated from a saline soil in China.</title>
        <authorList>
            <person name="Tang S.-K."/>
        </authorList>
    </citation>
    <scope>NUCLEOTIDE SEQUENCE [LARGE SCALE GENOMIC DNA]</scope>
    <source>
        <strain evidence="12 13">YIM 96934</strain>
    </source>
</reference>
<organism evidence="12 13">
    <name type="scientific">Phytoactinopolyspora halophila</name>
    <dbReference type="NCBI Taxonomy" id="1981511"/>
    <lineage>
        <taxon>Bacteria</taxon>
        <taxon>Bacillati</taxon>
        <taxon>Actinomycetota</taxon>
        <taxon>Actinomycetes</taxon>
        <taxon>Jiangellales</taxon>
        <taxon>Jiangellaceae</taxon>
        <taxon>Phytoactinopolyspora</taxon>
    </lineage>
</organism>
<keyword evidence="5" id="KW-0645">Protease</keyword>
<dbReference type="InterPro" id="IPR013736">
    <property type="entry name" value="Xaa-Pro_dipept_C"/>
</dbReference>
<evidence type="ECO:0000256" key="10">
    <source>
        <dbReference type="SAM" id="SignalP"/>
    </source>
</evidence>
<dbReference type="Pfam" id="PF02129">
    <property type="entry name" value="Peptidase_S15"/>
    <property type="match status" value="1"/>
</dbReference>
<protein>
    <recommendedName>
        <fullName evidence="3">Xaa-Pro dipeptidyl-peptidase</fullName>
        <ecNumber evidence="3">3.4.14.11</ecNumber>
    </recommendedName>
    <alternativeName>
        <fullName evidence="8">X-prolyl-dipeptidyl aminopeptidase</fullName>
    </alternativeName>
</protein>
<feature type="domain" description="Xaa-Pro dipeptidyl-peptidase C-terminal" evidence="11">
    <location>
        <begin position="397"/>
        <end position="617"/>
    </location>
</feature>
<dbReference type="SMART" id="SM00939">
    <property type="entry name" value="PepX_C"/>
    <property type="match status" value="1"/>
</dbReference>
<evidence type="ECO:0000256" key="8">
    <source>
        <dbReference type="ARBA" id="ARBA00030045"/>
    </source>
</evidence>
<comment type="catalytic activity">
    <reaction evidence="1">
        <text>Hydrolyzes Xaa-Pro-|- bonds to release unblocked, N-terminal dipeptides from substrates including Ala-Pro-|-p-nitroanilide and (sequentially) Tyr-Pro-|-Phe-Pro-|-Gly-Pro-|-Ile.</text>
        <dbReference type="EC" id="3.4.14.11"/>
    </reaction>
</comment>
<comment type="caution">
    <text evidence="12">The sequence shown here is derived from an EMBL/GenBank/DDBJ whole genome shotgun (WGS) entry which is preliminary data.</text>
</comment>
<keyword evidence="4" id="KW-0031">Aminopeptidase</keyword>
<dbReference type="AlphaFoldDB" id="A0A329R0S4"/>
<proteinExistence type="inferred from homology"/>
<comment type="similarity">
    <text evidence="2">Belongs to the peptidase S15 family.</text>
</comment>
<dbReference type="GO" id="GO:0008239">
    <property type="term" value="F:dipeptidyl-peptidase activity"/>
    <property type="evidence" value="ECO:0007669"/>
    <property type="project" value="UniProtKB-EC"/>
</dbReference>
<dbReference type="PANTHER" id="PTHR43056:SF10">
    <property type="entry name" value="COCE_NOND FAMILY, PUTATIVE (AFU_ORTHOLOGUE AFUA_7G00600)-RELATED"/>
    <property type="match status" value="1"/>
</dbReference>
<name>A0A329R0S4_9ACTN</name>
<dbReference type="RefSeq" id="WP_112257093.1">
    <property type="nucleotide sequence ID" value="NZ_QMIG01000002.1"/>
</dbReference>
<keyword evidence="7" id="KW-0720">Serine protease</keyword>
<feature type="region of interest" description="Disordered" evidence="9">
    <location>
        <begin position="135"/>
        <end position="157"/>
    </location>
</feature>
<evidence type="ECO:0000256" key="7">
    <source>
        <dbReference type="ARBA" id="ARBA00022825"/>
    </source>
</evidence>
<feature type="compositionally biased region" description="Basic and acidic residues" evidence="9">
    <location>
        <begin position="135"/>
        <end position="151"/>
    </location>
</feature>
<evidence type="ECO:0000256" key="2">
    <source>
        <dbReference type="ARBA" id="ARBA00010819"/>
    </source>
</evidence>
<dbReference type="PANTHER" id="PTHR43056">
    <property type="entry name" value="PEPTIDASE S9 PROLYL OLIGOPEPTIDASE"/>
    <property type="match status" value="1"/>
</dbReference>
<dbReference type="InterPro" id="IPR000383">
    <property type="entry name" value="Xaa-Pro-like_dom"/>
</dbReference>
<dbReference type="InterPro" id="IPR029058">
    <property type="entry name" value="AB_hydrolase_fold"/>
</dbReference>
<dbReference type="PRINTS" id="PR00923">
    <property type="entry name" value="LACTOPTASE"/>
</dbReference>
<dbReference type="EMBL" id="QMIG01000002">
    <property type="protein sequence ID" value="RAW18137.1"/>
    <property type="molecule type" value="Genomic_DNA"/>
</dbReference>
<dbReference type="InterPro" id="IPR008252">
    <property type="entry name" value="Pept_S15_Xpro"/>
</dbReference>
<sequence length="710" mass="77122">MAEDGRRQRVRRITARAAAGVLAVTVVATAHATSSASESTDAGPIFEDGQAQVVPEFSDPDLWIREQLWVETESDSDGDGQLDRVHVDVTRPLQTDTEDLDVPVVYETSPYYAGTASVDSELTWFWDVQHEIGAEPPPRKAAPEIPHRPDRTSVSNSHVEEWVPRGFAVVHSDSPGTGLSQGCPTIGGVNESLAPKAVVDWLNGRAKGYTSVDGDEEIVADWTTGKVGMTGTSYNGTLPIAAAATGVEGLEAIVPVAAISEWYEYYRSNGAIRHPGGGISPEGTWRGEDADVLYDFINSGFPERRDYCNDTVRDAELMAGVDRTTGDYNEFWGERSYVSNAADITAATLFAHGFNDWNVMPEQATQLYKALRERGTPVQAYFHQGGHGGPPPHEMMNRWFTRYLWGHENGVENDPRVQIAHGSDRFDTTPYDDYPNPDSSPVTLNVQRGGETEGGLTSLALPDETSETLEDDWSHLAGELAQEDSSDHRLLYTTPELGEDLHLSGSPTLTVRVSSSAPAANLSAMLVRLPWTGSPLSTASVVTRGWADPQNHSSLTAGEELEPGTFYEVTFDLQATDKIVSEGQQLGLMIFSSDREYTLRPEPGTELTVDLAASSLELPVVGGPLAMPICEDEDTRDTVVINGVDSGVPNHTLAGVCTINDHILDGEEWRSHGQFVRHVAEVAEQLRDAGIIEPRERGALMRAAASSPSR</sequence>
<dbReference type="EC" id="3.4.14.11" evidence="3"/>
<evidence type="ECO:0000256" key="6">
    <source>
        <dbReference type="ARBA" id="ARBA00022801"/>
    </source>
</evidence>
<feature type="compositionally biased region" description="Low complexity" evidence="9">
    <location>
        <begin position="428"/>
        <end position="441"/>
    </location>
</feature>
<evidence type="ECO:0000313" key="12">
    <source>
        <dbReference type="EMBL" id="RAW18137.1"/>
    </source>
</evidence>
<dbReference type="GO" id="GO:0006508">
    <property type="term" value="P:proteolysis"/>
    <property type="evidence" value="ECO:0007669"/>
    <property type="project" value="UniProtKB-KW"/>
</dbReference>
<gene>
    <name evidence="12" type="ORF">DPM12_02570</name>
</gene>
<feature type="region of interest" description="Disordered" evidence="9">
    <location>
        <begin position="421"/>
        <end position="441"/>
    </location>
</feature>
<evidence type="ECO:0000259" key="11">
    <source>
        <dbReference type="SMART" id="SM00939"/>
    </source>
</evidence>
<evidence type="ECO:0000256" key="3">
    <source>
        <dbReference type="ARBA" id="ARBA00012463"/>
    </source>
</evidence>
<keyword evidence="13" id="KW-1185">Reference proteome</keyword>
<dbReference type="OrthoDB" id="5240615at2"/>
<evidence type="ECO:0000256" key="4">
    <source>
        <dbReference type="ARBA" id="ARBA00022438"/>
    </source>
</evidence>
<dbReference type="NCBIfam" id="NF003780">
    <property type="entry name" value="PRK05371.1-1"/>
    <property type="match status" value="1"/>
</dbReference>
<dbReference type="Pfam" id="PF08530">
    <property type="entry name" value="PepX_C"/>
    <property type="match status" value="1"/>
</dbReference>
<keyword evidence="10" id="KW-0732">Signal</keyword>
<dbReference type="Gene3D" id="3.40.50.1820">
    <property type="entry name" value="alpha/beta hydrolase"/>
    <property type="match status" value="2"/>
</dbReference>
<feature type="chain" id="PRO_5016294891" description="Xaa-Pro dipeptidyl-peptidase" evidence="10">
    <location>
        <begin position="33"/>
        <end position="710"/>
    </location>
</feature>
<accession>A0A329R0S4</accession>
<dbReference type="InterPro" id="IPR050585">
    <property type="entry name" value="Xaa-Pro_dipeptidyl-ppase/CocE"/>
</dbReference>
<dbReference type="Proteomes" id="UP000250462">
    <property type="component" value="Unassembled WGS sequence"/>
</dbReference>
<evidence type="ECO:0000256" key="5">
    <source>
        <dbReference type="ARBA" id="ARBA00022670"/>
    </source>
</evidence>
<dbReference type="Gene3D" id="2.60.120.260">
    <property type="entry name" value="Galactose-binding domain-like"/>
    <property type="match status" value="1"/>
</dbReference>
<evidence type="ECO:0000256" key="1">
    <source>
        <dbReference type="ARBA" id="ARBA00000123"/>
    </source>
</evidence>
<evidence type="ECO:0000256" key="9">
    <source>
        <dbReference type="SAM" id="MobiDB-lite"/>
    </source>
</evidence>
<evidence type="ECO:0000313" key="13">
    <source>
        <dbReference type="Proteomes" id="UP000250462"/>
    </source>
</evidence>
<dbReference type="InterPro" id="IPR008979">
    <property type="entry name" value="Galactose-bd-like_sf"/>
</dbReference>
<keyword evidence="6" id="KW-0378">Hydrolase</keyword>
<dbReference type="GO" id="GO:0008236">
    <property type="term" value="F:serine-type peptidase activity"/>
    <property type="evidence" value="ECO:0007669"/>
    <property type="project" value="UniProtKB-KW"/>
</dbReference>
<feature type="signal peptide" evidence="10">
    <location>
        <begin position="1"/>
        <end position="32"/>
    </location>
</feature>
<dbReference type="GO" id="GO:0004177">
    <property type="term" value="F:aminopeptidase activity"/>
    <property type="evidence" value="ECO:0007669"/>
    <property type="project" value="UniProtKB-KW"/>
</dbReference>
<dbReference type="SUPFAM" id="SSF53474">
    <property type="entry name" value="alpha/beta-Hydrolases"/>
    <property type="match status" value="1"/>
</dbReference>
<dbReference type="SUPFAM" id="SSF49785">
    <property type="entry name" value="Galactose-binding domain-like"/>
    <property type="match status" value="1"/>
</dbReference>